<dbReference type="SMART" id="SM00382">
    <property type="entry name" value="AAA"/>
    <property type="match status" value="1"/>
</dbReference>
<dbReference type="RefSeq" id="WP_354701196.1">
    <property type="nucleotide sequence ID" value="NZ_CP114014.1"/>
</dbReference>
<keyword evidence="2" id="KW-0547">Nucleotide-binding</keyword>
<feature type="compositionally biased region" description="Low complexity" evidence="4">
    <location>
        <begin position="80"/>
        <end position="92"/>
    </location>
</feature>
<keyword evidence="1" id="KW-0813">Transport</keyword>
<evidence type="ECO:0000256" key="3">
    <source>
        <dbReference type="ARBA" id="ARBA00022840"/>
    </source>
</evidence>
<evidence type="ECO:0000256" key="2">
    <source>
        <dbReference type="ARBA" id="ARBA00022741"/>
    </source>
</evidence>
<dbReference type="InterPro" id="IPR003439">
    <property type="entry name" value="ABC_transporter-like_ATP-bd"/>
</dbReference>
<dbReference type="Pfam" id="PF00005">
    <property type="entry name" value="ABC_tran"/>
    <property type="match status" value="1"/>
</dbReference>
<dbReference type="InterPro" id="IPR027417">
    <property type="entry name" value="P-loop_NTPase"/>
</dbReference>
<dbReference type="GO" id="GO:0005524">
    <property type="term" value="F:ATP binding"/>
    <property type="evidence" value="ECO:0007669"/>
    <property type="project" value="UniProtKB-KW"/>
</dbReference>
<protein>
    <submittedName>
        <fullName evidence="6">ABC transporter</fullName>
    </submittedName>
</protein>
<evidence type="ECO:0000313" key="6">
    <source>
        <dbReference type="EMBL" id="XAY04668.1"/>
    </source>
</evidence>
<evidence type="ECO:0000259" key="5">
    <source>
        <dbReference type="PROSITE" id="PS50893"/>
    </source>
</evidence>
<accession>A0AAU7AST8</accession>
<feature type="region of interest" description="Disordered" evidence="4">
    <location>
        <begin position="1"/>
        <end position="152"/>
    </location>
</feature>
<dbReference type="Gene3D" id="3.40.50.300">
    <property type="entry name" value="P-loop containing nucleotide triphosphate hydrolases"/>
    <property type="match status" value="1"/>
</dbReference>
<proteinExistence type="predicted"/>
<organism evidence="6">
    <name type="scientific">Paraconexibacter sp. AEG42_29</name>
    <dbReference type="NCBI Taxonomy" id="2997339"/>
    <lineage>
        <taxon>Bacteria</taxon>
        <taxon>Bacillati</taxon>
        <taxon>Actinomycetota</taxon>
        <taxon>Thermoleophilia</taxon>
        <taxon>Solirubrobacterales</taxon>
        <taxon>Paraconexibacteraceae</taxon>
        <taxon>Paraconexibacter</taxon>
    </lineage>
</organism>
<keyword evidence="3" id="KW-0067">ATP-binding</keyword>
<name>A0AAU7AST8_9ACTN</name>
<dbReference type="SUPFAM" id="SSF52540">
    <property type="entry name" value="P-loop containing nucleoside triphosphate hydrolases"/>
    <property type="match status" value="1"/>
</dbReference>
<dbReference type="PANTHER" id="PTHR43023">
    <property type="entry name" value="PROTEIN TRIGALACTOSYLDIACYLGLYCEROL 3, CHLOROPLASTIC"/>
    <property type="match status" value="1"/>
</dbReference>
<dbReference type="AlphaFoldDB" id="A0AAU7AST8"/>
<sequence>MPRIPRVGRGNKNKDEAAEPVKPWSTATPPGSEPRSESPAQPDPNEATSRPAPSIFNDEPASEEPTIVHPVGPSTPRPEPVAAAPEPAAAPTWDEEPAWEEPAAAEPEEKSKREPIVAPGFAVMSKGKDKDQEAKSPRVSVVNEQPPPSGDEYEWHTGLVRPHGMPDAVEFIDVHKAFGRNKILRGLNMGLPEGKISMILGPSGTGKSVCIKHMVGLLYPDQGDVLVHGESVPNMPDDDLFEMRKKFGVLFQDGALFGSMNVFDNVAFPLRQHTDKAEEEIIATVTSRLDEVGLGFAGDKFPNELSGGMRKRAGFARALVLDPDIVLFDEPDSGLDPVRTALLGELIQEIHEEVMEQRQANGGPLPAFTLITHDIMTARRVAEHISVLWKGRIVESGPAEELFNSDNAFVRQFLSGESQGPLGME</sequence>
<gene>
    <name evidence="6" type="ORF">DSM112329_01503</name>
</gene>
<dbReference type="InterPro" id="IPR003593">
    <property type="entry name" value="AAA+_ATPase"/>
</dbReference>
<feature type="domain" description="ABC transporter" evidence="5">
    <location>
        <begin position="169"/>
        <end position="415"/>
    </location>
</feature>
<evidence type="ECO:0000256" key="1">
    <source>
        <dbReference type="ARBA" id="ARBA00022448"/>
    </source>
</evidence>
<feature type="compositionally biased region" description="Basic and acidic residues" evidence="4">
    <location>
        <begin position="126"/>
        <end position="136"/>
    </location>
</feature>
<dbReference type="EMBL" id="CP114014">
    <property type="protein sequence ID" value="XAY04668.1"/>
    <property type="molecule type" value="Genomic_DNA"/>
</dbReference>
<dbReference type="PROSITE" id="PS50893">
    <property type="entry name" value="ABC_TRANSPORTER_2"/>
    <property type="match status" value="1"/>
</dbReference>
<dbReference type="GO" id="GO:0016887">
    <property type="term" value="F:ATP hydrolysis activity"/>
    <property type="evidence" value="ECO:0007669"/>
    <property type="project" value="InterPro"/>
</dbReference>
<dbReference type="PANTHER" id="PTHR43023:SF6">
    <property type="entry name" value="INTERMEMBRANE PHOSPHOLIPID TRANSPORT SYSTEM ATP-BINDING PROTEIN MLAF"/>
    <property type="match status" value="1"/>
</dbReference>
<dbReference type="PROSITE" id="PS00211">
    <property type="entry name" value="ABC_TRANSPORTER_1"/>
    <property type="match status" value="1"/>
</dbReference>
<reference evidence="6" key="1">
    <citation type="submission" date="2022-12" db="EMBL/GenBank/DDBJ databases">
        <title>Paraconexibacter alkalitolerans sp. nov. and Baekduia alba sp. nov., isolated from soil and emended description of the genera Paraconexibacter (Chun et al., 2020) and Baekduia (An et al., 2020).</title>
        <authorList>
            <person name="Vieira S."/>
            <person name="Huber K.J."/>
            <person name="Geppert A."/>
            <person name="Wolf J."/>
            <person name="Neumann-Schaal M."/>
            <person name="Muesken M."/>
            <person name="Overmann J."/>
        </authorList>
    </citation>
    <scope>NUCLEOTIDE SEQUENCE</scope>
    <source>
        <strain evidence="6">AEG42_29</strain>
    </source>
</reference>
<evidence type="ECO:0000256" key="4">
    <source>
        <dbReference type="SAM" id="MobiDB-lite"/>
    </source>
</evidence>
<dbReference type="KEGG" id="parq:DSM112329_01503"/>
<dbReference type="InterPro" id="IPR017871">
    <property type="entry name" value="ABC_transporter-like_CS"/>
</dbReference>